<feature type="transmembrane region" description="Helical" evidence="3">
    <location>
        <begin position="72"/>
        <end position="90"/>
    </location>
</feature>
<keyword evidence="3" id="KW-0472">Membrane</keyword>
<comment type="subcellular location">
    <subcellularLocation>
        <location evidence="1">Membrane</location>
    </subcellularLocation>
</comment>
<proteinExistence type="inferred from homology"/>
<comment type="similarity">
    <text evidence="2">Belongs to the acyltransferase 3 family.</text>
</comment>
<keyword evidence="5" id="KW-0808">Transferase</keyword>
<feature type="transmembrane region" description="Helical" evidence="3">
    <location>
        <begin position="277"/>
        <end position="303"/>
    </location>
</feature>
<dbReference type="InterPro" id="IPR002656">
    <property type="entry name" value="Acyl_transf_3_dom"/>
</dbReference>
<evidence type="ECO:0000256" key="3">
    <source>
        <dbReference type="SAM" id="Phobius"/>
    </source>
</evidence>
<dbReference type="GO" id="GO:0016746">
    <property type="term" value="F:acyltransferase activity"/>
    <property type="evidence" value="ECO:0007669"/>
    <property type="project" value="UniProtKB-KW"/>
</dbReference>
<organism evidence="5 6">
    <name type="scientific">Paenibacillus mendelii</name>
    <dbReference type="NCBI Taxonomy" id="206163"/>
    <lineage>
        <taxon>Bacteria</taxon>
        <taxon>Bacillati</taxon>
        <taxon>Bacillota</taxon>
        <taxon>Bacilli</taxon>
        <taxon>Bacillales</taxon>
        <taxon>Paenibacillaceae</taxon>
        <taxon>Paenibacillus</taxon>
    </lineage>
</organism>
<feature type="transmembrane region" description="Helical" evidence="3">
    <location>
        <begin position="309"/>
        <end position="331"/>
    </location>
</feature>
<evidence type="ECO:0000256" key="1">
    <source>
        <dbReference type="ARBA" id="ARBA00004370"/>
    </source>
</evidence>
<feature type="transmembrane region" description="Helical" evidence="3">
    <location>
        <begin position="33"/>
        <end position="51"/>
    </location>
</feature>
<accession>A0ABV6JML9</accession>
<feature type="transmembrane region" description="Helical" evidence="3">
    <location>
        <begin position="132"/>
        <end position="149"/>
    </location>
</feature>
<keyword evidence="6" id="KW-1185">Reference proteome</keyword>
<dbReference type="Proteomes" id="UP001589818">
    <property type="component" value="Unassembled WGS sequence"/>
</dbReference>
<evidence type="ECO:0000259" key="4">
    <source>
        <dbReference type="Pfam" id="PF01757"/>
    </source>
</evidence>
<dbReference type="EC" id="2.3.-.-" evidence="5"/>
<dbReference type="PANTHER" id="PTHR23028">
    <property type="entry name" value="ACETYLTRANSFERASE"/>
    <property type="match status" value="1"/>
</dbReference>
<feature type="transmembrane region" description="Helical" evidence="3">
    <location>
        <begin position="179"/>
        <end position="206"/>
    </location>
</feature>
<dbReference type="InterPro" id="IPR050879">
    <property type="entry name" value="Acyltransferase_3"/>
</dbReference>
<comment type="caution">
    <text evidence="5">The sequence shown here is derived from an EMBL/GenBank/DDBJ whole genome shotgun (WGS) entry which is preliminary data.</text>
</comment>
<protein>
    <submittedName>
        <fullName evidence="5">Acyltransferase family protein</fullName>
        <ecNumber evidence="5">2.3.-.-</ecNumber>
    </submittedName>
</protein>
<reference evidence="5 6" key="1">
    <citation type="submission" date="2024-09" db="EMBL/GenBank/DDBJ databases">
        <authorList>
            <person name="Sun Q."/>
            <person name="Mori K."/>
        </authorList>
    </citation>
    <scope>NUCLEOTIDE SEQUENCE [LARGE SCALE GENOMIC DNA]</scope>
    <source>
        <strain evidence="5 6">CCM 4839</strain>
    </source>
</reference>
<dbReference type="Pfam" id="PF01757">
    <property type="entry name" value="Acyl_transf_3"/>
    <property type="match status" value="1"/>
</dbReference>
<dbReference type="PANTHER" id="PTHR23028:SF53">
    <property type="entry name" value="ACYL_TRANSF_3 DOMAIN-CONTAINING PROTEIN"/>
    <property type="match status" value="1"/>
</dbReference>
<keyword evidence="3" id="KW-1133">Transmembrane helix</keyword>
<feature type="transmembrane region" description="Helical" evidence="3">
    <location>
        <begin position="156"/>
        <end position="173"/>
    </location>
</feature>
<gene>
    <name evidence="5" type="ORF">ACFFJ8_32365</name>
</gene>
<evidence type="ECO:0000256" key="2">
    <source>
        <dbReference type="ARBA" id="ARBA00007400"/>
    </source>
</evidence>
<name>A0ABV6JML9_9BACL</name>
<keyword evidence="5" id="KW-0012">Acyltransferase</keyword>
<evidence type="ECO:0000313" key="6">
    <source>
        <dbReference type="Proteomes" id="UP001589818"/>
    </source>
</evidence>
<evidence type="ECO:0000313" key="5">
    <source>
        <dbReference type="EMBL" id="MFC0396055.1"/>
    </source>
</evidence>
<sequence length="367" mass="42783">MLNPLTSFRFLAALLVFIHHVEIGSAFQLGYVGVSFFFILSGFILTYTYSVKMRSFNNIEMKKFYSSRIAKIYPVHVFTFFLAIPYYFFIPLKHDTALYIIQAATNLLLIHSFIPFGNVSFNGVSWSLSDELFFYAMFPILVFIALKYFKKIKTKVVVLCVVWLTLVISFSLLPDKGSFVLWFAYFFPVTRLFEFMAGVLLGFIFLQSRTIVKRISPFLFSVFELCSVGLLVAVVIIAPAMSQNIRYGILFIPIWSILIYVFSFQRGAISTLLSNRILVYLGKVSFSFYMIHNLVLSYIFFLWKPNINTYLLILICFSVTILLSVLMYHFYEEPMRIKVKKLLDNLIMRRSRNMEQDRKGRLSESFK</sequence>
<feature type="transmembrane region" description="Helical" evidence="3">
    <location>
        <begin position="247"/>
        <end position="265"/>
    </location>
</feature>
<feature type="transmembrane region" description="Helical" evidence="3">
    <location>
        <begin position="218"/>
        <end position="241"/>
    </location>
</feature>
<keyword evidence="3" id="KW-0812">Transmembrane</keyword>
<dbReference type="RefSeq" id="WP_204817266.1">
    <property type="nucleotide sequence ID" value="NZ_JANHOF010000002.1"/>
</dbReference>
<dbReference type="EMBL" id="JBHLVF010000047">
    <property type="protein sequence ID" value="MFC0396055.1"/>
    <property type="molecule type" value="Genomic_DNA"/>
</dbReference>
<feature type="domain" description="Acyltransferase 3" evidence="4">
    <location>
        <begin position="8"/>
        <end position="328"/>
    </location>
</feature>